<reference evidence="1 2" key="1">
    <citation type="submission" date="2019-06" db="EMBL/GenBank/DDBJ databases">
        <authorList>
            <person name="Srinivasan S."/>
        </authorList>
    </citation>
    <scope>NUCLEOTIDE SEQUENCE [LARGE SCALE GENOMIC DNA]</scope>
    <source>
        <strain evidence="1 2">17J68-5</strain>
    </source>
</reference>
<gene>
    <name evidence="1" type="ORF">FHG12_12445</name>
</gene>
<dbReference type="AlphaFoldDB" id="A0A5B8A3V6"/>
<accession>A0A5B8A3V6</accession>
<dbReference type="OrthoDB" id="882159at2"/>
<protein>
    <recommendedName>
        <fullName evidence="3">Fibronectin type III domain-containing protein</fullName>
    </recommendedName>
</protein>
<dbReference type="EMBL" id="CP040896">
    <property type="protein sequence ID" value="QDA60862.1"/>
    <property type="molecule type" value="Genomic_DNA"/>
</dbReference>
<keyword evidence="2" id="KW-1185">Reference proteome</keyword>
<evidence type="ECO:0000313" key="1">
    <source>
        <dbReference type="EMBL" id="QDA60862.1"/>
    </source>
</evidence>
<proteinExistence type="predicted"/>
<dbReference type="KEGG" id="hyj:FHG12_12445"/>
<dbReference type="RefSeq" id="WP_139516036.1">
    <property type="nucleotide sequence ID" value="NZ_CP040896.1"/>
</dbReference>
<organism evidence="1 2">
    <name type="scientific">Hymenobacter jejuensis</name>
    <dbReference type="NCBI Taxonomy" id="2502781"/>
    <lineage>
        <taxon>Bacteria</taxon>
        <taxon>Pseudomonadati</taxon>
        <taxon>Bacteroidota</taxon>
        <taxon>Cytophagia</taxon>
        <taxon>Cytophagales</taxon>
        <taxon>Hymenobacteraceae</taxon>
        <taxon>Hymenobacter</taxon>
    </lineage>
</organism>
<sequence>MHFTFKLLLVAGLVLASVAMLFGTATVTAFHSKYVGNNVQLEWQVAGEPVVQAYDLYRKTNHESGYIRLASVAPTGQQHYRYLDVGPTIASPVAYRLVVRSVPLDRSYTSVLAKAPRAVQRSWASIKLIFK</sequence>
<dbReference type="Proteomes" id="UP000305398">
    <property type="component" value="Chromosome"/>
</dbReference>
<evidence type="ECO:0000313" key="2">
    <source>
        <dbReference type="Proteomes" id="UP000305398"/>
    </source>
</evidence>
<name>A0A5B8A3V6_9BACT</name>
<evidence type="ECO:0008006" key="3">
    <source>
        <dbReference type="Google" id="ProtNLM"/>
    </source>
</evidence>